<evidence type="ECO:0000256" key="1">
    <source>
        <dbReference type="SAM" id="MobiDB-lite"/>
    </source>
</evidence>
<sequence>MPAEEMLGGATKPEDLSMDELKKTPAAMGKAATAHTAKISASLWWNGIASHLLWTYTIGEAILKPFGLDSKNSYMAPDEATVARIRKENPQLKTETFLVPVAGRPKTFVMSGTILAPTGYKADAQNVVSLQMSPDYSGSPFFPDNGPVDYSSQSGRNNQELKGQPIGGGVVESFAWGGSAPKNDEADAEAMAKGATVKMTAPLEPLTLGKAVGVSSAGPASALTQVGPHGTLNVAGLIPRASIWSIAKNKVGKLLGFSDTSTYNLGDGGNLDNSGVLAMLQRKAQRVIWLINTGVELPKTSDVCGMKVLKDEVADNMDSQITAIFGYIHKSSLGEFLTQNQAFALDDLPKVLCSLAKLHESGKPAVTLETLEVQKNNWWGIAGGNKVDVLFVYNSPCQNFIDKLPLETRDELDRGRWGLFKFFPHYLPVVQNLWDATALTNEQVNLLAAHAEYMTRNTRDLFGRAVGV</sequence>
<dbReference type="EMBL" id="HBGW01078773">
    <property type="protein sequence ID" value="CAD9630915.1"/>
    <property type="molecule type" value="Transcribed_RNA"/>
</dbReference>
<evidence type="ECO:0000313" key="2">
    <source>
        <dbReference type="EMBL" id="CAD9630915.1"/>
    </source>
</evidence>
<protein>
    <submittedName>
        <fullName evidence="2">Uncharacterized protein</fullName>
    </submittedName>
</protein>
<feature type="compositionally biased region" description="Polar residues" evidence="1">
    <location>
        <begin position="150"/>
        <end position="161"/>
    </location>
</feature>
<accession>A0A7S2Q2K3</accession>
<name>A0A7S2Q2K3_9DINO</name>
<gene>
    <name evidence="2" type="ORF">BRAN1462_LOCUS50058</name>
</gene>
<reference evidence="2" key="1">
    <citation type="submission" date="2021-01" db="EMBL/GenBank/DDBJ databases">
        <authorList>
            <person name="Corre E."/>
            <person name="Pelletier E."/>
            <person name="Niang G."/>
            <person name="Scheremetjew M."/>
            <person name="Finn R."/>
            <person name="Kale V."/>
            <person name="Holt S."/>
            <person name="Cochrane G."/>
            <person name="Meng A."/>
            <person name="Brown T."/>
            <person name="Cohen L."/>
        </authorList>
    </citation>
    <scope>NUCLEOTIDE SEQUENCE</scope>
    <source>
        <strain evidence="2">RCC3387</strain>
    </source>
</reference>
<feature type="region of interest" description="Disordered" evidence="1">
    <location>
        <begin position="141"/>
        <end position="162"/>
    </location>
</feature>
<organism evidence="2">
    <name type="scientific">Zooxanthella nutricula</name>
    <dbReference type="NCBI Taxonomy" id="1333877"/>
    <lineage>
        <taxon>Eukaryota</taxon>
        <taxon>Sar</taxon>
        <taxon>Alveolata</taxon>
        <taxon>Dinophyceae</taxon>
        <taxon>Peridiniales</taxon>
        <taxon>Peridiniales incertae sedis</taxon>
        <taxon>Zooxanthella</taxon>
    </lineage>
</organism>
<proteinExistence type="predicted"/>
<dbReference type="AlphaFoldDB" id="A0A7S2Q2K3"/>